<dbReference type="STRING" id="262209.AWH69_13580"/>
<comment type="caution">
    <text evidence="8">The sequence shown here is derived from an EMBL/GenBank/DDBJ whole genome shotgun (WGS) entry which is preliminary data.</text>
</comment>
<organism evidence="8 9">
    <name type="scientific">Janibacter melonis</name>
    <dbReference type="NCBI Taxonomy" id="262209"/>
    <lineage>
        <taxon>Bacteria</taxon>
        <taxon>Bacillati</taxon>
        <taxon>Actinomycetota</taxon>
        <taxon>Actinomycetes</taxon>
        <taxon>Micrococcales</taxon>
        <taxon>Intrasporangiaceae</taxon>
        <taxon>Janibacter</taxon>
    </lineage>
</organism>
<evidence type="ECO:0000256" key="4">
    <source>
        <dbReference type="ARBA" id="ARBA00022827"/>
    </source>
</evidence>
<protein>
    <submittedName>
        <fullName evidence="8">Acyl-CoA dehydrogenase</fullName>
    </submittedName>
</protein>
<feature type="domain" description="Acyl-CoA dehydrogenase/oxidase N-terminal" evidence="7">
    <location>
        <begin position="8"/>
        <end position="107"/>
    </location>
</feature>
<sequence>MTDLLYTDVEESLRDSLRSTLRRALPDDLPARVYDEPGTDVSALWRAVASDLGLAGLLVPEEHGGLGAGPREVAVVLEELGRTVAPLPYLTSAVVATTALVRVGDTESLAALAAGEQVAALVLPWTARRGAWHAVDPSTPVEPVAGALVGAQTADLFVVPVLRDGATSLRLLSRDDVEVEAITSLDMTRPLARVRATGEGREIARGVEADAAVDAALGAGQALLASEQLGLAQWCLETTVEYAKTRVQFARPIGSFQAIKHRLADLYLVVVGAQAAARYAAATLAQDDPDEHVAQALAQVSCSDAAVRAAEEALQLHGGIGMTWEHPVHTRLKRAKSDQLALGTPQRHRADLAVLLDLTL</sequence>
<dbReference type="SUPFAM" id="SSF47203">
    <property type="entry name" value="Acyl-CoA dehydrogenase C-terminal domain-like"/>
    <property type="match status" value="1"/>
</dbReference>
<dbReference type="Gene3D" id="1.20.140.10">
    <property type="entry name" value="Butyryl-CoA Dehydrogenase, subunit A, domain 3"/>
    <property type="match status" value="1"/>
</dbReference>
<comment type="cofactor">
    <cofactor evidence="1">
        <name>FAD</name>
        <dbReference type="ChEBI" id="CHEBI:57692"/>
    </cofactor>
</comment>
<dbReference type="PANTHER" id="PTHR43884">
    <property type="entry name" value="ACYL-COA DEHYDROGENASE"/>
    <property type="match status" value="1"/>
</dbReference>
<proteinExistence type="inferred from homology"/>
<keyword evidence="9" id="KW-1185">Reference proteome</keyword>
<dbReference type="InterPro" id="IPR009100">
    <property type="entry name" value="AcylCoA_DH/oxidase_NM_dom_sf"/>
</dbReference>
<keyword evidence="4" id="KW-0274">FAD</keyword>
<reference evidence="8 9" key="1">
    <citation type="submission" date="2016-01" db="EMBL/GenBank/DDBJ databases">
        <title>Janibacter melonis strain CD11_4 genome sequencing and assembly.</title>
        <authorList>
            <person name="Nair G.R."/>
            <person name="Kaur G."/>
            <person name="Chander A.M."/>
            <person name="Mayilraj S."/>
        </authorList>
    </citation>
    <scope>NUCLEOTIDE SEQUENCE [LARGE SCALE GENOMIC DNA]</scope>
    <source>
        <strain evidence="8 9">CD11-4</strain>
    </source>
</reference>
<dbReference type="GO" id="GO:0003995">
    <property type="term" value="F:acyl-CoA dehydrogenase activity"/>
    <property type="evidence" value="ECO:0007669"/>
    <property type="project" value="TreeGrafter"/>
</dbReference>
<dbReference type="Gene3D" id="1.10.540.10">
    <property type="entry name" value="Acyl-CoA dehydrogenase/oxidase, N-terminal domain"/>
    <property type="match status" value="1"/>
</dbReference>
<dbReference type="Pfam" id="PF00441">
    <property type="entry name" value="Acyl-CoA_dh_1"/>
    <property type="match status" value="1"/>
</dbReference>
<dbReference type="PANTHER" id="PTHR43884:SF20">
    <property type="entry name" value="ACYL-COA DEHYDROGENASE FADE28"/>
    <property type="match status" value="1"/>
</dbReference>
<dbReference type="EMBL" id="LQZG01000004">
    <property type="protein sequence ID" value="OAB86368.1"/>
    <property type="molecule type" value="Genomic_DNA"/>
</dbReference>
<evidence type="ECO:0000259" key="6">
    <source>
        <dbReference type="Pfam" id="PF00441"/>
    </source>
</evidence>
<evidence type="ECO:0000256" key="5">
    <source>
        <dbReference type="ARBA" id="ARBA00023002"/>
    </source>
</evidence>
<evidence type="ECO:0000256" key="3">
    <source>
        <dbReference type="ARBA" id="ARBA00022630"/>
    </source>
</evidence>
<dbReference type="GO" id="GO:0050660">
    <property type="term" value="F:flavin adenine dinucleotide binding"/>
    <property type="evidence" value="ECO:0007669"/>
    <property type="project" value="InterPro"/>
</dbReference>
<dbReference type="SUPFAM" id="SSF56645">
    <property type="entry name" value="Acyl-CoA dehydrogenase NM domain-like"/>
    <property type="match status" value="1"/>
</dbReference>
<evidence type="ECO:0000256" key="1">
    <source>
        <dbReference type="ARBA" id="ARBA00001974"/>
    </source>
</evidence>
<dbReference type="Pfam" id="PF02771">
    <property type="entry name" value="Acyl-CoA_dh_N"/>
    <property type="match status" value="1"/>
</dbReference>
<dbReference type="InterPro" id="IPR013786">
    <property type="entry name" value="AcylCoA_DH/ox_N"/>
</dbReference>
<dbReference type="AlphaFoldDB" id="A0A176Q9I4"/>
<evidence type="ECO:0000256" key="2">
    <source>
        <dbReference type="ARBA" id="ARBA00009347"/>
    </source>
</evidence>
<gene>
    <name evidence="8" type="ORF">AWH69_13580</name>
</gene>
<name>A0A176Q9I4_9MICO</name>
<evidence type="ECO:0000259" key="7">
    <source>
        <dbReference type="Pfam" id="PF02771"/>
    </source>
</evidence>
<evidence type="ECO:0000313" key="8">
    <source>
        <dbReference type="EMBL" id="OAB86368.1"/>
    </source>
</evidence>
<dbReference type="InterPro" id="IPR009075">
    <property type="entry name" value="AcylCo_DH/oxidase_C"/>
</dbReference>
<dbReference type="InterPro" id="IPR037069">
    <property type="entry name" value="AcylCoA_DH/ox_N_sf"/>
</dbReference>
<dbReference type="RefSeq" id="WP_068277002.1">
    <property type="nucleotide sequence ID" value="NZ_LQZG01000004.1"/>
</dbReference>
<dbReference type="InterPro" id="IPR036250">
    <property type="entry name" value="AcylCo_DH-like_C"/>
</dbReference>
<dbReference type="Proteomes" id="UP000076976">
    <property type="component" value="Unassembled WGS sequence"/>
</dbReference>
<feature type="domain" description="Acyl-CoA dehydrogenase/oxidase C-terminal" evidence="6">
    <location>
        <begin position="215"/>
        <end position="353"/>
    </location>
</feature>
<keyword evidence="5" id="KW-0560">Oxidoreductase</keyword>
<keyword evidence="3" id="KW-0285">Flavoprotein</keyword>
<accession>A0A176Q9I4</accession>
<comment type="similarity">
    <text evidence="2">Belongs to the acyl-CoA dehydrogenase family.</text>
</comment>
<evidence type="ECO:0000313" key="9">
    <source>
        <dbReference type="Proteomes" id="UP000076976"/>
    </source>
</evidence>